<gene>
    <name evidence="2" type="ORF">AEA09_05850</name>
</gene>
<accession>A0ABR5K006</accession>
<evidence type="ECO:0000313" key="2">
    <source>
        <dbReference type="EMBL" id="KOS68123.1"/>
    </source>
</evidence>
<evidence type="ECO:0000256" key="1">
    <source>
        <dbReference type="SAM" id="Phobius"/>
    </source>
</evidence>
<organism evidence="2 3">
    <name type="scientific">Lysinibacillus contaminans</name>
    <dbReference type="NCBI Taxonomy" id="1293441"/>
    <lineage>
        <taxon>Bacteria</taxon>
        <taxon>Bacillati</taxon>
        <taxon>Bacillota</taxon>
        <taxon>Bacilli</taxon>
        <taxon>Bacillales</taxon>
        <taxon>Bacillaceae</taxon>
        <taxon>Lysinibacillus</taxon>
    </lineage>
</organism>
<dbReference type="EMBL" id="LGRV01000003">
    <property type="protein sequence ID" value="KOS68123.1"/>
    <property type="molecule type" value="Genomic_DNA"/>
</dbReference>
<sequence length="67" mass="7889">MNTKYQYSRLSEKYKKAYIKLLTIAAANNAKQVDAYFFGEDSELRYWHYGSTALYIAIEFFVFVAIN</sequence>
<keyword evidence="1" id="KW-0472">Membrane</keyword>
<dbReference type="Proteomes" id="UP000050668">
    <property type="component" value="Unassembled WGS sequence"/>
</dbReference>
<dbReference type="RefSeq" id="WP_053582939.1">
    <property type="nucleotide sequence ID" value="NZ_LGRV01000003.1"/>
</dbReference>
<name>A0ABR5K006_9BACI</name>
<proteinExistence type="predicted"/>
<comment type="caution">
    <text evidence="2">The sequence shown here is derived from an EMBL/GenBank/DDBJ whole genome shotgun (WGS) entry which is preliminary data.</text>
</comment>
<keyword evidence="3" id="KW-1185">Reference proteome</keyword>
<keyword evidence="1" id="KW-0812">Transmembrane</keyword>
<feature type="transmembrane region" description="Helical" evidence="1">
    <location>
        <begin position="46"/>
        <end position="66"/>
    </location>
</feature>
<keyword evidence="1" id="KW-1133">Transmembrane helix</keyword>
<protein>
    <submittedName>
        <fullName evidence="2">Uncharacterized protein</fullName>
    </submittedName>
</protein>
<evidence type="ECO:0000313" key="3">
    <source>
        <dbReference type="Proteomes" id="UP000050668"/>
    </source>
</evidence>
<reference evidence="3" key="1">
    <citation type="submission" date="2015-07" db="EMBL/GenBank/DDBJ databases">
        <title>Fjat-14205 dsm 2895.</title>
        <authorList>
            <person name="Liu B."/>
            <person name="Wang J."/>
            <person name="Zhu Y."/>
            <person name="Liu G."/>
            <person name="Chen Q."/>
            <person name="Chen Z."/>
            <person name="Lan J."/>
            <person name="Che J."/>
            <person name="Ge C."/>
            <person name="Shi H."/>
            <person name="Pan Z."/>
            <person name="Liu X."/>
        </authorList>
    </citation>
    <scope>NUCLEOTIDE SEQUENCE [LARGE SCALE GENOMIC DNA]</scope>
    <source>
        <strain evidence="3">DSM 25560</strain>
    </source>
</reference>